<evidence type="ECO:0000256" key="1">
    <source>
        <dbReference type="SAM" id="SignalP"/>
    </source>
</evidence>
<name>A0AAD7HN12_9AGAR</name>
<dbReference type="Proteomes" id="UP001215280">
    <property type="component" value="Unassembled WGS sequence"/>
</dbReference>
<dbReference type="AlphaFoldDB" id="A0AAD7HN12"/>
<feature type="chain" id="PRO_5042082771" description="Secreted protein" evidence="1">
    <location>
        <begin position="20"/>
        <end position="111"/>
    </location>
</feature>
<evidence type="ECO:0000313" key="2">
    <source>
        <dbReference type="EMBL" id="KAJ7724470.1"/>
    </source>
</evidence>
<sequence>MSIGMSCLLLSFYLNPSFRLSVPDIMCRHVTVQLEHRRSERPQAKSGGGCVGNDAHSIGHMIEHANDMRCRRGRWVKCRGKYELSSKAHRRLVNWVHRGFHIVRSSFILCL</sequence>
<organism evidence="2 3">
    <name type="scientific">Mycena maculata</name>
    <dbReference type="NCBI Taxonomy" id="230809"/>
    <lineage>
        <taxon>Eukaryota</taxon>
        <taxon>Fungi</taxon>
        <taxon>Dikarya</taxon>
        <taxon>Basidiomycota</taxon>
        <taxon>Agaricomycotina</taxon>
        <taxon>Agaricomycetes</taxon>
        <taxon>Agaricomycetidae</taxon>
        <taxon>Agaricales</taxon>
        <taxon>Marasmiineae</taxon>
        <taxon>Mycenaceae</taxon>
        <taxon>Mycena</taxon>
    </lineage>
</organism>
<reference evidence="2" key="1">
    <citation type="submission" date="2023-03" db="EMBL/GenBank/DDBJ databases">
        <title>Massive genome expansion in bonnet fungi (Mycena s.s.) driven by repeated elements and novel gene families across ecological guilds.</title>
        <authorList>
            <consortium name="Lawrence Berkeley National Laboratory"/>
            <person name="Harder C.B."/>
            <person name="Miyauchi S."/>
            <person name="Viragh M."/>
            <person name="Kuo A."/>
            <person name="Thoen E."/>
            <person name="Andreopoulos B."/>
            <person name="Lu D."/>
            <person name="Skrede I."/>
            <person name="Drula E."/>
            <person name="Henrissat B."/>
            <person name="Morin E."/>
            <person name="Kohler A."/>
            <person name="Barry K."/>
            <person name="LaButti K."/>
            <person name="Morin E."/>
            <person name="Salamov A."/>
            <person name="Lipzen A."/>
            <person name="Mereny Z."/>
            <person name="Hegedus B."/>
            <person name="Baldrian P."/>
            <person name="Stursova M."/>
            <person name="Weitz H."/>
            <person name="Taylor A."/>
            <person name="Grigoriev I.V."/>
            <person name="Nagy L.G."/>
            <person name="Martin F."/>
            <person name="Kauserud H."/>
        </authorList>
    </citation>
    <scope>NUCLEOTIDE SEQUENCE</scope>
    <source>
        <strain evidence="2">CBHHK188m</strain>
    </source>
</reference>
<dbReference type="EMBL" id="JARJLG010000238">
    <property type="protein sequence ID" value="KAJ7724470.1"/>
    <property type="molecule type" value="Genomic_DNA"/>
</dbReference>
<keyword evidence="1" id="KW-0732">Signal</keyword>
<comment type="caution">
    <text evidence="2">The sequence shown here is derived from an EMBL/GenBank/DDBJ whole genome shotgun (WGS) entry which is preliminary data.</text>
</comment>
<evidence type="ECO:0008006" key="4">
    <source>
        <dbReference type="Google" id="ProtNLM"/>
    </source>
</evidence>
<protein>
    <recommendedName>
        <fullName evidence="4">Secreted protein</fullName>
    </recommendedName>
</protein>
<gene>
    <name evidence="2" type="ORF">DFH07DRAFT_264437</name>
</gene>
<keyword evidence="3" id="KW-1185">Reference proteome</keyword>
<proteinExistence type="predicted"/>
<accession>A0AAD7HN12</accession>
<evidence type="ECO:0000313" key="3">
    <source>
        <dbReference type="Proteomes" id="UP001215280"/>
    </source>
</evidence>
<feature type="signal peptide" evidence="1">
    <location>
        <begin position="1"/>
        <end position="19"/>
    </location>
</feature>